<feature type="transmembrane region" description="Helical" evidence="2">
    <location>
        <begin position="256"/>
        <end position="279"/>
    </location>
</feature>
<comment type="caution">
    <text evidence="4">The sequence shown here is derived from an EMBL/GenBank/DDBJ whole genome shotgun (WGS) entry which is preliminary data.</text>
</comment>
<dbReference type="PANTHER" id="PTHR36927:SF4">
    <property type="entry name" value="BLR5718 PROTEIN"/>
    <property type="match status" value="1"/>
</dbReference>
<accession>A0A543HTG2</accession>
<feature type="transmembrane region" description="Helical" evidence="2">
    <location>
        <begin position="291"/>
        <end position="309"/>
    </location>
</feature>
<evidence type="ECO:0000259" key="3">
    <source>
        <dbReference type="Pfam" id="PF01757"/>
    </source>
</evidence>
<keyword evidence="4" id="KW-0808">Transferase</keyword>
<feature type="transmembrane region" description="Helical" evidence="2">
    <location>
        <begin position="359"/>
        <end position="378"/>
    </location>
</feature>
<dbReference type="Proteomes" id="UP000316747">
    <property type="component" value="Unassembled WGS sequence"/>
</dbReference>
<feature type="transmembrane region" description="Helical" evidence="2">
    <location>
        <begin position="159"/>
        <end position="178"/>
    </location>
</feature>
<feature type="transmembrane region" description="Helical" evidence="2">
    <location>
        <begin position="110"/>
        <end position="128"/>
    </location>
</feature>
<evidence type="ECO:0000256" key="2">
    <source>
        <dbReference type="SAM" id="Phobius"/>
    </source>
</evidence>
<feature type="transmembrane region" description="Helical" evidence="2">
    <location>
        <begin position="330"/>
        <end position="347"/>
    </location>
</feature>
<dbReference type="Pfam" id="PF01757">
    <property type="entry name" value="Acyl_transf_3"/>
    <property type="match status" value="1"/>
</dbReference>
<feature type="domain" description="Acyltransferase 3" evidence="3">
    <location>
        <begin position="27"/>
        <end position="377"/>
    </location>
</feature>
<dbReference type="GO" id="GO:0016747">
    <property type="term" value="F:acyltransferase activity, transferring groups other than amino-acyl groups"/>
    <property type="evidence" value="ECO:0007669"/>
    <property type="project" value="InterPro"/>
</dbReference>
<feature type="transmembrane region" description="Helical" evidence="2">
    <location>
        <begin position="69"/>
        <end position="89"/>
    </location>
</feature>
<gene>
    <name evidence="4" type="ORF">FBY41_1662</name>
</gene>
<dbReference type="PANTHER" id="PTHR36927">
    <property type="entry name" value="BLR4337 PROTEIN"/>
    <property type="match status" value="1"/>
</dbReference>
<keyword evidence="2" id="KW-0812">Transmembrane</keyword>
<dbReference type="InterPro" id="IPR050623">
    <property type="entry name" value="Glucan_succinyl_AcylTrfase"/>
</dbReference>
<protein>
    <submittedName>
        <fullName evidence="4">Fucose 4-O-acetylase-like acetyltransferase</fullName>
    </submittedName>
</protein>
<evidence type="ECO:0000313" key="5">
    <source>
        <dbReference type="Proteomes" id="UP000316747"/>
    </source>
</evidence>
<proteinExistence type="predicted"/>
<dbReference type="InterPro" id="IPR002656">
    <property type="entry name" value="Acyl_transf_3_dom"/>
</dbReference>
<evidence type="ECO:0000256" key="1">
    <source>
        <dbReference type="SAM" id="MobiDB-lite"/>
    </source>
</evidence>
<keyword evidence="2" id="KW-0472">Membrane</keyword>
<dbReference type="EMBL" id="VFPM01000002">
    <property type="protein sequence ID" value="TQM61651.1"/>
    <property type="molecule type" value="Genomic_DNA"/>
</dbReference>
<evidence type="ECO:0000313" key="4">
    <source>
        <dbReference type="EMBL" id="TQM61651.1"/>
    </source>
</evidence>
<reference evidence="4 5" key="1">
    <citation type="submission" date="2019-06" db="EMBL/GenBank/DDBJ databases">
        <title>Genome sequencing of plant associated microbes to promote plant fitness in Sorghum bicolor and Oryza sativa.</title>
        <authorList>
            <person name="Coleman-Derr D."/>
        </authorList>
    </citation>
    <scope>NUCLEOTIDE SEQUENCE [LARGE SCALE GENOMIC DNA]</scope>
    <source>
        <strain evidence="4 5">KV-663</strain>
    </source>
</reference>
<name>A0A543HTG2_9MICO</name>
<feature type="transmembrane region" description="Helical" evidence="2">
    <location>
        <begin position="227"/>
        <end position="244"/>
    </location>
</feature>
<feature type="region of interest" description="Disordered" evidence="1">
    <location>
        <begin position="1"/>
        <end position="22"/>
    </location>
</feature>
<feature type="transmembrane region" description="Helical" evidence="2">
    <location>
        <begin position="34"/>
        <end position="57"/>
    </location>
</feature>
<dbReference type="AlphaFoldDB" id="A0A543HTG2"/>
<dbReference type="RefSeq" id="WP_185748972.1">
    <property type="nucleotide sequence ID" value="NZ_VFPM01000002.1"/>
</dbReference>
<keyword evidence="2" id="KW-1133">Transmembrane helix</keyword>
<feature type="transmembrane region" description="Helical" evidence="2">
    <location>
        <begin position="190"/>
        <end position="207"/>
    </location>
</feature>
<sequence length="387" mass="42232">MTDIRKDTSALEPEASRSTPVPMPRTAWADNLKVVLVAGVIAAHATMAWTGLGTWVFDEPPVREPLLTVLTLVTAVVSLFGLPVFFLLAGYFTPRSLERKGTRRFLTDRALRLLVPMVAFIVLLSPWIEFVDPDNSGWSQGFWAFVPHVLWPPAPGPTWFLGVLFVLSVGYAGVRAVWPRRHSGPVPLRLWHLLALAALVAVASWTIRLGVPMGEERWHLAIAQSPGWLAGFVIGILAAERSWLPLEPDLARRVRHVAWAAMLLSVVAIAVSGPLGYAMELYLGGVTWQSGLLAAIEGVIITTASLWVVDLFQRRFDRQGPLARQLARSAFAAFLVHQGVLVGLVLGSREVGTAPEVSYVAVASMGIAISFLVGWLLTKVPGVRRIV</sequence>
<organism evidence="4 5">
    <name type="scientific">Humibacillus xanthopallidus</name>
    <dbReference type="NCBI Taxonomy" id="412689"/>
    <lineage>
        <taxon>Bacteria</taxon>
        <taxon>Bacillati</taxon>
        <taxon>Actinomycetota</taxon>
        <taxon>Actinomycetes</taxon>
        <taxon>Micrococcales</taxon>
        <taxon>Intrasporangiaceae</taxon>
        <taxon>Humibacillus</taxon>
    </lineage>
</organism>
<keyword evidence="5" id="KW-1185">Reference proteome</keyword>